<keyword evidence="7" id="KW-1185">Reference proteome</keyword>
<keyword evidence="3" id="KW-0539">Nucleus</keyword>
<evidence type="ECO:0000256" key="3">
    <source>
        <dbReference type="PROSITE-ProRule" id="PRU00649"/>
    </source>
</evidence>
<dbReference type="SUPFAM" id="SSF47676">
    <property type="entry name" value="Conserved domain common to transcription factors TFIIS, elongin A, CRSP70"/>
    <property type="match status" value="1"/>
</dbReference>
<accession>A0A4P9Y523</accession>
<feature type="compositionally biased region" description="Basic and acidic residues" evidence="4">
    <location>
        <begin position="15"/>
        <end position="29"/>
    </location>
</feature>
<evidence type="ECO:0000313" key="6">
    <source>
        <dbReference type="EMBL" id="RKP14013.1"/>
    </source>
</evidence>
<comment type="similarity">
    <text evidence="2">Belongs to the IWS1 family.</text>
</comment>
<dbReference type="OrthoDB" id="21124at2759"/>
<feature type="compositionally biased region" description="Low complexity" evidence="4">
    <location>
        <begin position="61"/>
        <end position="75"/>
    </location>
</feature>
<reference evidence="7" key="1">
    <citation type="journal article" date="2018" name="Nat. Microbiol.">
        <title>Leveraging single-cell genomics to expand the fungal tree of life.</title>
        <authorList>
            <person name="Ahrendt S.R."/>
            <person name="Quandt C.A."/>
            <person name="Ciobanu D."/>
            <person name="Clum A."/>
            <person name="Salamov A."/>
            <person name="Andreopoulos B."/>
            <person name="Cheng J.F."/>
            <person name="Woyke T."/>
            <person name="Pelin A."/>
            <person name="Henrissat B."/>
            <person name="Reynolds N.K."/>
            <person name="Benny G.L."/>
            <person name="Smith M.E."/>
            <person name="James T.Y."/>
            <person name="Grigoriev I.V."/>
        </authorList>
    </citation>
    <scope>NUCLEOTIDE SEQUENCE [LARGE SCALE GENOMIC DNA]</scope>
</reference>
<protein>
    <recommendedName>
        <fullName evidence="5">TFIIS N-terminal domain-containing protein</fullName>
    </recommendedName>
</protein>
<dbReference type="PANTHER" id="PTHR46010:SF1">
    <property type="entry name" value="PROTEIN IWS1 HOMOLOG"/>
    <property type="match status" value="1"/>
</dbReference>
<dbReference type="AlphaFoldDB" id="A0A4P9Y523"/>
<gene>
    <name evidence="6" type="ORF">BJ684DRAFT_15631</name>
</gene>
<dbReference type="Gene3D" id="1.20.930.10">
    <property type="entry name" value="Conserved domain common to transcription factors TFIIS, elongin A, CRSP70"/>
    <property type="match status" value="1"/>
</dbReference>
<dbReference type="GO" id="GO:0016973">
    <property type="term" value="P:poly(A)+ mRNA export from nucleus"/>
    <property type="evidence" value="ECO:0007669"/>
    <property type="project" value="TreeGrafter"/>
</dbReference>
<evidence type="ECO:0000259" key="5">
    <source>
        <dbReference type="PROSITE" id="PS51319"/>
    </source>
</evidence>
<organism evidence="6 7">
    <name type="scientific">Piptocephalis cylindrospora</name>
    <dbReference type="NCBI Taxonomy" id="1907219"/>
    <lineage>
        <taxon>Eukaryota</taxon>
        <taxon>Fungi</taxon>
        <taxon>Fungi incertae sedis</taxon>
        <taxon>Zoopagomycota</taxon>
        <taxon>Zoopagomycotina</taxon>
        <taxon>Zoopagomycetes</taxon>
        <taxon>Zoopagales</taxon>
        <taxon>Piptocephalidaceae</taxon>
        <taxon>Piptocephalis</taxon>
    </lineage>
</organism>
<dbReference type="Pfam" id="PF08711">
    <property type="entry name" value="Med26"/>
    <property type="match status" value="1"/>
</dbReference>
<dbReference type="EMBL" id="KZ987902">
    <property type="protein sequence ID" value="RKP14013.1"/>
    <property type="molecule type" value="Genomic_DNA"/>
</dbReference>
<comment type="function">
    <text evidence="1">Transcription factor involved in RNA polymerase II transcription regulation. May function in both SPT15/TBP post-recruitment and recruitment steps of transcription.</text>
</comment>
<dbReference type="InterPro" id="IPR051037">
    <property type="entry name" value="RNAPII_TF_IWS1"/>
</dbReference>
<evidence type="ECO:0000256" key="4">
    <source>
        <dbReference type="SAM" id="MobiDB-lite"/>
    </source>
</evidence>
<feature type="compositionally biased region" description="Acidic residues" evidence="4">
    <location>
        <begin position="30"/>
        <end position="54"/>
    </location>
</feature>
<proteinExistence type="inferred from homology"/>
<sequence length="394" mass="44278">MFIQQKQNPTQGVDKNSRERPSKAAKLEEDIFGLEDDDELSDYELPEEEEEEDREVGGPPTASSESSTAYTSYDTWPSSGQDVYGYEAHLEGMHPGQQPLPDQDAPVPSAPTGPSVTNEARLRFEEAREFMDSVEKEVRGTGKRKRRQPTGDHDLTVETKQDRIARRVVEKMQEAADQDERSVQAGKPATEKLLLLEIVVRAGRKAYLHPALMDAGIVKAIKDWLEPNSKTRALPTMDVQSEMMHLLDELPVETDHLHGSGIGRLIKFYATYRKVSSSIRVLAEKLIAKWSRPILGKSDDYRTLARHRAYGEEGSMQQHIPTIEPKSGYEPKPGEPGYSVKARIPIHFAPTYNVAPETDPSVMAEVQSGRSIPKNEQRTRLTMIAKGRKYKAKE</sequence>
<evidence type="ECO:0000256" key="1">
    <source>
        <dbReference type="ARBA" id="ARBA00037349"/>
    </source>
</evidence>
<feature type="region of interest" description="Disordered" evidence="4">
    <location>
        <begin position="135"/>
        <end position="155"/>
    </location>
</feature>
<dbReference type="PROSITE" id="PS51319">
    <property type="entry name" value="TFIIS_N"/>
    <property type="match status" value="1"/>
</dbReference>
<evidence type="ECO:0000313" key="7">
    <source>
        <dbReference type="Proteomes" id="UP000267251"/>
    </source>
</evidence>
<name>A0A4P9Y523_9FUNG</name>
<dbReference type="GO" id="GO:0005634">
    <property type="term" value="C:nucleus"/>
    <property type="evidence" value="ECO:0007669"/>
    <property type="project" value="UniProtKB-SubCell"/>
</dbReference>
<comment type="subcellular location">
    <subcellularLocation>
        <location evidence="3">Nucleus</location>
    </subcellularLocation>
</comment>
<feature type="region of interest" description="Disordered" evidence="4">
    <location>
        <begin position="1"/>
        <end position="117"/>
    </location>
</feature>
<dbReference type="Proteomes" id="UP000267251">
    <property type="component" value="Unassembled WGS sequence"/>
</dbReference>
<dbReference type="InterPro" id="IPR035441">
    <property type="entry name" value="TFIIS/LEDGF_dom_sf"/>
</dbReference>
<dbReference type="PANTHER" id="PTHR46010">
    <property type="entry name" value="PROTEIN IWS1 HOMOLOG"/>
    <property type="match status" value="1"/>
</dbReference>
<feature type="compositionally biased region" description="Polar residues" evidence="4">
    <location>
        <begin position="1"/>
        <end position="14"/>
    </location>
</feature>
<feature type="domain" description="TFIIS N-terminal" evidence="5">
    <location>
        <begin position="219"/>
        <end position="297"/>
    </location>
</feature>
<dbReference type="InterPro" id="IPR017923">
    <property type="entry name" value="TFIIS_N"/>
</dbReference>
<evidence type="ECO:0000256" key="2">
    <source>
        <dbReference type="ARBA" id="ARBA00037992"/>
    </source>
</evidence>